<keyword evidence="5 15" id="KW-0812">Transmembrane</keyword>
<evidence type="ECO:0000256" key="8">
    <source>
        <dbReference type="ARBA" id="ARBA00023065"/>
    </source>
</evidence>
<evidence type="ECO:0000256" key="10">
    <source>
        <dbReference type="ARBA" id="ARBA00023170"/>
    </source>
</evidence>
<keyword evidence="12" id="KW-1071">Ligand-gated ion channel</keyword>
<comment type="caution">
    <text evidence="17">The sequence shown here is derived from an EMBL/GenBank/DDBJ whole genome shotgun (WGS) entry which is preliminary data.</text>
</comment>
<evidence type="ECO:0000256" key="14">
    <source>
        <dbReference type="ARBA" id="ARBA00049638"/>
    </source>
</evidence>
<keyword evidence="7 15" id="KW-1133">Transmembrane helix</keyword>
<evidence type="ECO:0000313" key="17">
    <source>
        <dbReference type="EMBL" id="KAG2650018.1"/>
    </source>
</evidence>
<dbReference type="InterPro" id="IPR001320">
    <property type="entry name" value="Iontro_rcpt_C"/>
</dbReference>
<dbReference type="FunFam" id="3.40.190.10:FF:000195">
    <property type="entry name" value="Glutamate receptor 2.7"/>
    <property type="match status" value="1"/>
</dbReference>
<feature type="domain" description="Ionotropic glutamate receptor C-terminal" evidence="16">
    <location>
        <begin position="241"/>
        <end position="587"/>
    </location>
</feature>
<feature type="transmembrane region" description="Helical" evidence="15">
    <location>
        <begin position="369"/>
        <end position="388"/>
    </location>
</feature>
<keyword evidence="18" id="KW-1185">Reference proteome</keyword>
<dbReference type="FunFam" id="3.40.190.10:FF:000103">
    <property type="entry name" value="Glutamate receptor"/>
    <property type="match status" value="1"/>
</dbReference>
<evidence type="ECO:0000256" key="7">
    <source>
        <dbReference type="ARBA" id="ARBA00022989"/>
    </source>
</evidence>
<evidence type="ECO:0000256" key="9">
    <source>
        <dbReference type="ARBA" id="ARBA00023136"/>
    </source>
</evidence>
<evidence type="ECO:0000256" key="13">
    <source>
        <dbReference type="ARBA" id="ARBA00023303"/>
    </source>
</evidence>
<reference evidence="17" key="1">
    <citation type="submission" date="2020-05" db="EMBL/GenBank/DDBJ databases">
        <title>WGS assembly of Panicum virgatum.</title>
        <authorList>
            <person name="Lovell J.T."/>
            <person name="Jenkins J."/>
            <person name="Shu S."/>
            <person name="Juenger T.E."/>
            <person name="Schmutz J."/>
        </authorList>
    </citation>
    <scope>NUCLEOTIDE SEQUENCE</scope>
    <source>
        <strain evidence="17">AP13</strain>
    </source>
</reference>
<dbReference type="AlphaFoldDB" id="A0A8T0WSU7"/>
<evidence type="ECO:0000256" key="5">
    <source>
        <dbReference type="ARBA" id="ARBA00022692"/>
    </source>
</evidence>
<dbReference type="InterPro" id="IPR019594">
    <property type="entry name" value="Glu/Gly-bd"/>
</dbReference>
<dbReference type="SMART" id="SM00079">
    <property type="entry name" value="PBPe"/>
    <property type="match status" value="1"/>
</dbReference>
<dbReference type="InterPro" id="IPR028082">
    <property type="entry name" value="Peripla_BP_I"/>
</dbReference>
<dbReference type="GO" id="GO:0015276">
    <property type="term" value="F:ligand-gated monoatomic ion channel activity"/>
    <property type="evidence" value="ECO:0007669"/>
    <property type="project" value="InterPro"/>
</dbReference>
<gene>
    <name evidence="17" type="ORF">PVAP13_1NG186500</name>
</gene>
<dbReference type="Pfam" id="PF10613">
    <property type="entry name" value="Lig_chan-Glu_bd"/>
    <property type="match status" value="1"/>
</dbReference>
<evidence type="ECO:0000256" key="6">
    <source>
        <dbReference type="ARBA" id="ARBA00022729"/>
    </source>
</evidence>
<keyword evidence="9 15" id="KW-0472">Membrane</keyword>
<dbReference type="SUPFAM" id="SSF53822">
    <property type="entry name" value="Periplasmic binding protein-like I"/>
    <property type="match status" value="1"/>
</dbReference>
<dbReference type="FunFam" id="3.40.50.2300:FF:000195">
    <property type="entry name" value="Glutamate receptor"/>
    <property type="match status" value="1"/>
</dbReference>
<evidence type="ECO:0000313" key="18">
    <source>
        <dbReference type="Proteomes" id="UP000823388"/>
    </source>
</evidence>
<protein>
    <recommendedName>
        <fullName evidence="16">Ionotropic glutamate receptor C-terminal domain-containing protein</fullName>
    </recommendedName>
</protein>
<keyword evidence="4" id="KW-0813">Transport</keyword>
<accession>A0A8T0WSU7</accession>
<evidence type="ECO:0000256" key="4">
    <source>
        <dbReference type="ARBA" id="ARBA00022448"/>
    </source>
</evidence>
<dbReference type="GO" id="GO:0016020">
    <property type="term" value="C:membrane"/>
    <property type="evidence" value="ECO:0007669"/>
    <property type="project" value="UniProtKB-SubCell"/>
</dbReference>
<proteinExistence type="inferred from homology"/>
<keyword evidence="8" id="KW-0406">Ion transport</keyword>
<comment type="subunit">
    <text evidence="3">May form heteromers.</text>
</comment>
<comment type="function">
    <text evidence="14">Glutamate-gated receptor that probably acts as a non-selective cation channel. May be involved in light-signal transduction and calcium homeostasis via the regulation of calcium influx into cells.</text>
</comment>
<keyword evidence="13" id="KW-0407">Ion channel</keyword>
<evidence type="ECO:0000256" key="15">
    <source>
        <dbReference type="SAM" id="Phobius"/>
    </source>
</evidence>
<name>A0A8T0WSU7_PANVG</name>
<feature type="transmembrane region" description="Helical" evidence="15">
    <location>
        <begin position="427"/>
        <end position="445"/>
    </location>
</feature>
<dbReference type="CDD" id="cd13686">
    <property type="entry name" value="GluR_Plant"/>
    <property type="match status" value="1"/>
</dbReference>
<dbReference type="FunFam" id="1.10.287.70:FF:000037">
    <property type="entry name" value="Glutamate receptor"/>
    <property type="match status" value="1"/>
</dbReference>
<keyword evidence="11" id="KW-0325">Glycoprotein</keyword>
<dbReference type="Pfam" id="PF00060">
    <property type="entry name" value="Lig_chan"/>
    <property type="match status" value="1"/>
</dbReference>
<comment type="subcellular location">
    <subcellularLocation>
        <location evidence="1">Membrane</location>
        <topology evidence="1">Multi-pass membrane protein</topology>
    </subcellularLocation>
</comment>
<evidence type="ECO:0000259" key="16">
    <source>
        <dbReference type="SMART" id="SM00079"/>
    </source>
</evidence>
<keyword evidence="6" id="KW-0732">Signal</keyword>
<sequence length="701" mass="77629">MTMQTRVFVVHMSSSLGSLFFTKAKEIGMMSKGFVWIITDGLASVIDSLNTSVVEAMNGALGVESYVPKSTELDNFTMRWYMKSRNDHPNDPTLKLSIFGLWSYDTIWAVAKAAEKAKVTEAKFQRPPALKNYTSSKTLENSRNGPAVLKAILQTKFEGLSGYFDLSDGQLQVSMFQIINVVGKAHRVIGFWTAQNGISQQPDQRRSNTTYSTTRNLKIVIWPGESTEVPKGWEIPTNGKKLRVGVVAGGGYPKYIDANEDSITGEIKASGLAIEIFEEAVKRLPYALPYEYVIFDSKENASSSYDDFVSQVYLKKYDIAVGDITIRYNRSLYVDFTLPYTESGIAMVVPVKESVDKNAWIFLKPLTPGMWFGTIILFIYTGIVIWLLELLGNNKSVHGPIPQQLATMIYFSLFEEKEKVKRLTSRIILVIWLFFLLVLKSSYTASLTSMLTVQQLQPTVTNVDELLKVGQPVGYGSGSYIKSLLEELGFDASKIKPYDTPEDYHNALSKGSKNGGVAALVDEIPYIKLFLAEHCKGYTMVGPIYKTAGFGYALRKGSPLVGDISQAILNITGGDTIIQIEKKWIGDQNNCQNVGTISETGSLTFESFAGPIVATGVASTTSLVIALITYFCKIKQVGPESGDSEQILPPETDGDEERQCQQIARARGIHGQIKNVMRDGSLVMCRGERIHNLWVSSSARF</sequence>
<keyword evidence="10" id="KW-0675">Receptor</keyword>
<dbReference type="EMBL" id="CM029038">
    <property type="protein sequence ID" value="KAG2650018.1"/>
    <property type="molecule type" value="Genomic_DNA"/>
</dbReference>
<evidence type="ECO:0000256" key="3">
    <source>
        <dbReference type="ARBA" id="ARBA00011095"/>
    </source>
</evidence>
<dbReference type="Proteomes" id="UP000823388">
    <property type="component" value="Chromosome 1N"/>
</dbReference>
<organism evidence="17 18">
    <name type="scientific">Panicum virgatum</name>
    <name type="common">Blackwell switchgrass</name>
    <dbReference type="NCBI Taxonomy" id="38727"/>
    <lineage>
        <taxon>Eukaryota</taxon>
        <taxon>Viridiplantae</taxon>
        <taxon>Streptophyta</taxon>
        <taxon>Embryophyta</taxon>
        <taxon>Tracheophyta</taxon>
        <taxon>Spermatophyta</taxon>
        <taxon>Magnoliopsida</taxon>
        <taxon>Liliopsida</taxon>
        <taxon>Poales</taxon>
        <taxon>Poaceae</taxon>
        <taxon>PACMAD clade</taxon>
        <taxon>Panicoideae</taxon>
        <taxon>Panicodae</taxon>
        <taxon>Paniceae</taxon>
        <taxon>Panicinae</taxon>
        <taxon>Panicum</taxon>
        <taxon>Panicum sect. Hiantes</taxon>
    </lineage>
</organism>
<evidence type="ECO:0000256" key="1">
    <source>
        <dbReference type="ARBA" id="ARBA00004141"/>
    </source>
</evidence>
<evidence type="ECO:0000256" key="11">
    <source>
        <dbReference type="ARBA" id="ARBA00023180"/>
    </source>
</evidence>
<evidence type="ECO:0000256" key="2">
    <source>
        <dbReference type="ARBA" id="ARBA00008685"/>
    </source>
</evidence>
<dbReference type="SUPFAM" id="SSF53850">
    <property type="entry name" value="Periplasmic binding protein-like II"/>
    <property type="match status" value="1"/>
</dbReference>
<dbReference type="Pfam" id="PF01094">
    <property type="entry name" value="ANF_receptor"/>
    <property type="match status" value="1"/>
</dbReference>
<dbReference type="Gene3D" id="1.10.287.70">
    <property type="match status" value="1"/>
</dbReference>
<comment type="similarity">
    <text evidence="2">Belongs to the glutamate-gated ion channel (TC 1.A.10.1) family.</text>
</comment>
<dbReference type="PANTHER" id="PTHR18966">
    <property type="entry name" value="IONOTROPIC GLUTAMATE RECEPTOR"/>
    <property type="match status" value="1"/>
</dbReference>
<dbReference type="Gene3D" id="3.40.190.10">
    <property type="entry name" value="Periplasmic binding protein-like II"/>
    <property type="match status" value="2"/>
</dbReference>
<evidence type="ECO:0000256" key="12">
    <source>
        <dbReference type="ARBA" id="ARBA00023286"/>
    </source>
</evidence>
<dbReference type="Gene3D" id="3.40.50.2300">
    <property type="match status" value="2"/>
</dbReference>
<dbReference type="InterPro" id="IPR001828">
    <property type="entry name" value="ANF_lig-bd_rcpt"/>
</dbReference>
<dbReference type="InterPro" id="IPR015683">
    <property type="entry name" value="Ionotropic_Glu_rcpt"/>
</dbReference>